<evidence type="ECO:0000313" key="1">
    <source>
        <dbReference type="EMBL" id="TGN13862.1"/>
    </source>
</evidence>
<dbReference type="AlphaFoldDB" id="A0A6H3NUP5"/>
<sequence length="288" mass="33323">MDTLFGAVLTQLPDLEKNLITSWLQVQGLVIKECTEKNWKDYPDSIPLFTKPSQNLAKELLDWSIEPILCGSFTNEEKQNYKNVGISLLWEKPYTEIHTLPHKTLPLSKLTWVIYTKDPIFDKHLSVFLKSMGQTVFAEGSLEFLTKRIQTGPCHFLILDWDVMNDPRNLVAELSKLKKLKQFLSIGIKDFMKENLYRDLKTGIGTISEVLVSKLDFWNVLIHSFPLKEDGENSNDWKETSHSVTKLSFTFQEKQIPISMQLTETTMIKKKLNHPQTENLLGLFGWFL</sequence>
<dbReference type="RefSeq" id="WP_135743498.1">
    <property type="nucleotide sequence ID" value="NZ_JAIZBL010000002.1"/>
</dbReference>
<proteinExistence type="predicted"/>
<name>A0A6H3NUP5_9LEPT</name>
<gene>
    <name evidence="1" type="ORF">EHR08_10695</name>
</gene>
<dbReference type="EMBL" id="RQHU01000008">
    <property type="protein sequence ID" value="TGN13862.1"/>
    <property type="molecule type" value="Genomic_DNA"/>
</dbReference>
<evidence type="ECO:0000313" key="2">
    <source>
        <dbReference type="Proteomes" id="UP000297649"/>
    </source>
</evidence>
<protein>
    <submittedName>
        <fullName evidence="1">Uncharacterized protein</fullName>
    </submittedName>
</protein>
<accession>A0A6H3NUP5</accession>
<dbReference type="Proteomes" id="UP000297649">
    <property type="component" value="Unassembled WGS sequence"/>
</dbReference>
<reference evidence="1" key="1">
    <citation type="journal article" date="2019" name="PLoS Negl. Trop. Dis.">
        <title>Revisiting the worldwide diversity of Leptospira species in the environment.</title>
        <authorList>
            <person name="Vincent A.T."/>
            <person name="Schiettekatte O."/>
            <person name="Bourhy P."/>
            <person name="Veyrier F.J."/>
            <person name="Picardeau M."/>
        </authorList>
    </citation>
    <scope>NUCLEOTIDE SEQUENCE [LARGE SCALE GENOMIC DNA]</scope>
    <source>
        <strain evidence="1">201601109</strain>
    </source>
</reference>
<organism evidence="1 2">
    <name type="scientific">Leptospira bandrabouensis</name>
    <dbReference type="NCBI Taxonomy" id="2484903"/>
    <lineage>
        <taxon>Bacteria</taxon>
        <taxon>Pseudomonadati</taxon>
        <taxon>Spirochaetota</taxon>
        <taxon>Spirochaetia</taxon>
        <taxon>Leptospirales</taxon>
        <taxon>Leptospiraceae</taxon>
        <taxon>Leptospira</taxon>
    </lineage>
</organism>
<keyword evidence="2" id="KW-1185">Reference proteome</keyword>
<comment type="caution">
    <text evidence="1">The sequence shown here is derived from an EMBL/GenBank/DDBJ whole genome shotgun (WGS) entry which is preliminary data.</text>
</comment>
<dbReference type="OrthoDB" id="340775at2"/>